<feature type="domain" description="Glycoside hydrolase family 31 TIM barrel" evidence="7">
    <location>
        <begin position="246"/>
        <end position="521"/>
    </location>
</feature>
<evidence type="ECO:0000256" key="5">
    <source>
        <dbReference type="SAM" id="MobiDB-lite"/>
    </source>
</evidence>
<dbReference type="PANTHER" id="PTHR43053">
    <property type="entry name" value="GLYCOSIDASE FAMILY 31"/>
    <property type="match status" value="1"/>
</dbReference>
<evidence type="ECO:0000256" key="1">
    <source>
        <dbReference type="ARBA" id="ARBA00007806"/>
    </source>
</evidence>
<dbReference type="SUPFAM" id="SSF51011">
    <property type="entry name" value="Glycosyl hydrolase domain"/>
    <property type="match status" value="1"/>
</dbReference>
<dbReference type="Gene3D" id="3.20.20.80">
    <property type="entry name" value="Glycosidases"/>
    <property type="match status" value="1"/>
</dbReference>
<dbReference type="Pfam" id="PF01055">
    <property type="entry name" value="Glyco_hydro_31_2nd"/>
    <property type="match status" value="1"/>
</dbReference>
<keyword evidence="6" id="KW-0732">Signal</keyword>
<dbReference type="GO" id="GO:0004553">
    <property type="term" value="F:hydrolase activity, hydrolyzing O-glycosyl compounds"/>
    <property type="evidence" value="ECO:0007669"/>
    <property type="project" value="InterPro"/>
</dbReference>
<keyword evidence="3 4" id="KW-0326">Glycosidase</keyword>
<evidence type="ECO:0000256" key="4">
    <source>
        <dbReference type="RuleBase" id="RU361185"/>
    </source>
</evidence>
<dbReference type="KEGG" id="tpal:117644499"/>
<feature type="compositionally biased region" description="Low complexity" evidence="5">
    <location>
        <begin position="640"/>
        <end position="662"/>
    </location>
</feature>
<evidence type="ECO:0000313" key="9">
    <source>
        <dbReference type="Proteomes" id="UP000515158"/>
    </source>
</evidence>
<dbReference type="AlphaFoldDB" id="A0A6P8Z041"/>
<accession>A0A6P8Z041</accession>
<name>A0A6P8Z041_THRPL</name>
<dbReference type="CTD" id="43072"/>
<keyword evidence="9" id="KW-1185">Reference proteome</keyword>
<feature type="signal peptide" evidence="6">
    <location>
        <begin position="1"/>
        <end position="21"/>
    </location>
</feature>
<dbReference type="CDD" id="cd06592">
    <property type="entry name" value="GH31_NET37"/>
    <property type="match status" value="1"/>
</dbReference>
<evidence type="ECO:0000313" key="10">
    <source>
        <dbReference type="RefSeq" id="XP_034239912.1"/>
    </source>
</evidence>
<organism evidence="10">
    <name type="scientific">Thrips palmi</name>
    <name type="common">Melon thrips</name>
    <dbReference type="NCBI Taxonomy" id="161013"/>
    <lineage>
        <taxon>Eukaryota</taxon>
        <taxon>Metazoa</taxon>
        <taxon>Ecdysozoa</taxon>
        <taxon>Arthropoda</taxon>
        <taxon>Hexapoda</taxon>
        <taxon>Insecta</taxon>
        <taxon>Pterygota</taxon>
        <taxon>Neoptera</taxon>
        <taxon>Paraneoptera</taxon>
        <taxon>Thysanoptera</taxon>
        <taxon>Terebrantia</taxon>
        <taxon>Thripoidea</taxon>
        <taxon>Thripidae</taxon>
        <taxon>Thrips</taxon>
    </lineage>
</organism>
<dbReference type="FunCoup" id="A0A6P8Z041">
    <property type="interactions" value="6"/>
</dbReference>
<dbReference type="GO" id="GO:0005975">
    <property type="term" value="P:carbohydrate metabolic process"/>
    <property type="evidence" value="ECO:0007669"/>
    <property type="project" value="InterPro"/>
</dbReference>
<comment type="similarity">
    <text evidence="1 4">Belongs to the glycosyl hydrolase 31 family.</text>
</comment>
<reference evidence="10" key="1">
    <citation type="submission" date="2025-08" db="UniProtKB">
        <authorList>
            <consortium name="RefSeq"/>
        </authorList>
    </citation>
    <scope>IDENTIFICATION</scope>
    <source>
        <tissue evidence="10">Total insect</tissue>
    </source>
</reference>
<evidence type="ECO:0000256" key="3">
    <source>
        <dbReference type="ARBA" id="ARBA00023295"/>
    </source>
</evidence>
<dbReference type="SUPFAM" id="SSF51445">
    <property type="entry name" value="(Trans)glycosidases"/>
    <property type="match status" value="1"/>
</dbReference>
<dbReference type="InterPro" id="IPR050985">
    <property type="entry name" value="Alpha-glycosidase_related"/>
</dbReference>
<gene>
    <name evidence="10" type="primary">LOC117644499</name>
</gene>
<feature type="region of interest" description="Disordered" evidence="5">
    <location>
        <begin position="639"/>
        <end position="662"/>
    </location>
</feature>
<dbReference type="InterPro" id="IPR017853">
    <property type="entry name" value="GH"/>
</dbReference>
<evidence type="ECO:0000256" key="2">
    <source>
        <dbReference type="ARBA" id="ARBA00022801"/>
    </source>
</evidence>
<dbReference type="PANTHER" id="PTHR43053:SF4">
    <property type="entry name" value="MYOGENESIS-REGULATING GLYCOSIDASE"/>
    <property type="match status" value="1"/>
</dbReference>
<dbReference type="InterPro" id="IPR048395">
    <property type="entry name" value="Glyco_hydro_31_C"/>
</dbReference>
<feature type="chain" id="PRO_5027760366" evidence="6">
    <location>
        <begin position="22"/>
        <end position="687"/>
    </location>
</feature>
<dbReference type="GeneID" id="117644499"/>
<dbReference type="InterPro" id="IPR013780">
    <property type="entry name" value="Glyco_hydro_b"/>
</dbReference>
<evidence type="ECO:0000259" key="8">
    <source>
        <dbReference type="Pfam" id="PF21365"/>
    </source>
</evidence>
<keyword evidence="2 4" id="KW-0378">Hydrolase</keyword>
<evidence type="ECO:0000259" key="7">
    <source>
        <dbReference type="Pfam" id="PF01055"/>
    </source>
</evidence>
<dbReference type="Proteomes" id="UP000515158">
    <property type="component" value="Unplaced"/>
</dbReference>
<sequence>MAAVARLLLLVAAAGVLHANALPLEDGHGLVYEHLTIKRANGDVMMNLAVEGGMNGRLRSPAASTSCKTAKDGDDVLDCRRWPDGRTLRVTQLPSGCFFVESSATAGVMQDCRPIGTANWFGGGEEIPQKWPLEKYDDLSHAMVTMETANRGIQDPFWFTSDGMYIFVKPGSPLFVEINSKEKPGEFCMTSTVEPPYRERNGGFQHKYYLCERPDAKQAFLHAVENFLGKPTGHPDERMIKQPVWSTWAKYKAEINDAVVRDFATQIKNNGFENSQFEIDDAWETCYGSKIVDKTRFPDMKGLTDWLKSQGFRVTIWTHPFINTDCPTYKEAGDLGYLVKNATGTKTHWWNGAGGIIDFTNPAAANWFESRHKKVLEDNGIDGFKFDAGETSWNPAMPEFNIPAGTDEDYPSKATKDYVETCARFNDLTEVRSAYRTQTLPIFVRMIDKDSRWGDNNGLKSLVTTLLQMNMVGYSMVLPDMIGGNQYNGEVATQELFVRWLQANTFMPALQYALVPWDYGDKAAETIAISKKFNALHEQYTNVIVAAMKKNIADGTPVNPPIWWLDPTDKKALAEDSEFLLGDTILSAPVLEEGAVKRDVYLPKGYWKDGNNGKMYTGPYTIKDYPAPLDTLPYFIRQDNPPATTANPNTAPTAAPLSSTTPKGSAAALQSSLALLLAAVAALVRLP</sequence>
<dbReference type="InParanoid" id="A0A6P8Z041"/>
<dbReference type="OrthoDB" id="10070917at2759"/>
<dbReference type="Gene3D" id="2.60.40.1180">
    <property type="entry name" value="Golgi alpha-mannosidase II"/>
    <property type="match status" value="1"/>
</dbReference>
<dbReference type="Pfam" id="PF21365">
    <property type="entry name" value="Glyco_hydro_31_3rd"/>
    <property type="match status" value="1"/>
</dbReference>
<evidence type="ECO:0000256" key="6">
    <source>
        <dbReference type="SAM" id="SignalP"/>
    </source>
</evidence>
<proteinExistence type="inferred from homology"/>
<feature type="domain" description="Glycosyl hydrolase family 31 C-terminal" evidence="8">
    <location>
        <begin position="555"/>
        <end position="639"/>
    </location>
</feature>
<protein>
    <submittedName>
        <fullName evidence="10">Myogenesis-regulating glycosidase</fullName>
    </submittedName>
</protein>
<dbReference type="InterPro" id="IPR000322">
    <property type="entry name" value="Glyco_hydro_31_TIM"/>
</dbReference>
<dbReference type="RefSeq" id="XP_034239912.1">
    <property type="nucleotide sequence ID" value="XM_034384021.1"/>
</dbReference>